<accession>A0A261Y3U0</accession>
<comment type="caution">
    <text evidence="1">The sequence shown here is derived from an EMBL/GenBank/DDBJ whole genome shotgun (WGS) entry which is preliminary data.</text>
</comment>
<dbReference type="PANTHER" id="PTHR34071">
    <property type="entry name" value="5-NITROIMIDAZOLE ANTIBIOTICS RESISTANCE PROTEIN, NIMA-FAMILY-RELATED PROTEIN-RELATED"/>
    <property type="match status" value="1"/>
</dbReference>
<dbReference type="Gene3D" id="2.30.110.10">
    <property type="entry name" value="Electron Transport, Fmn-binding Protein, Chain A"/>
    <property type="match status" value="1"/>
</dbReference>
<protein>
    <recommendedName>
        <fullName evidence="3">Flavin-nucleotide-binding protein</fullName>
    </recommendedName>
</protein>
<sequence length="247" mass="27556">MDYTPKDKKAINRLERYPTRGRYDQETVFSILDKGLVCHVGFTLPYAVSQNGMPGQMEDWPMVIPMVYGRIEDTLYLHGHLSSRLLQHLSEDVFGDGQGPATTITVTETNGLVLALSTFNHSLNYRSACCFGYARLVEDADEKLVALKAIANHAYLQVDGDRWSDTRTIKESELASTRVVAVKIVQASAKVRQAPVGDDKSDVQDAEVTAKVWAGVVPLKTTYGEPQTMSYSTNVPIPEYVRKLRRL</sequence>
<name>A0A261Y3U0_9FUNG</name>
<keyword evidence="2" id="KW-1185">Reference proteome</keyword>
<evidence type="ECO:0000313" key="2">
    <source>
        <dbReference type="Proteomes" id="UP000242875"/>
    </source>
</evidence>
<evidence type="ECO:0000313" key="1">
    <source>
        <dbReference type="EMBL" id="OZJ05275.1"/>
    </source>
</evidence>
<gene>
    <name evidence="1" type="ORF">BZG36_01934</name>
</gene>
<dbReference type="EMBL" id="MVBO01000018">
    <property type="protein sequence ID" value="OZJ05275.1"/>
    <property type="molecule type" value="Genomic_DNA"/>
</dbReference>
<dbReference type="SUPFAM" id="SSF50475">
    <property type="entry name" value="FMN-binding split barrel"/>
    <property type="match status" value="1"/>
</dbReference>
<dbReference type="InterPro" id="IPR024747">
    <property type="entry name" value="Pyridox_Oxase-rel"/>
</dbReference>
<dbReference type="Proteomes" id="UP000242875">
    <property type="component" value="Unassembled WGS sequence"/>
</dbReference>
<reference evidence="1 2" key="1">
    <citation type="journal article" date="2017" name="Mycologia">
        <title>Bifiguratus adelaidae, gen. et sp. nov., a new member of Mucoromycotina in endophytic and soil-dwelling habitats.</title>
        <authorList>
            <person name="Torres-Cruz T.J."/>
            <person name="Billingsley Tobias T.L."/>
            <person name="Almatruk M."/>
            <person name="Hesse C."/>
            <person name="Kuske C.R."/>
            <person name="Desiro A."/>
            <person name="Benucci G.M."/>
            <person name="Bonito G."/>
            <person name="Stajich J.E."/>
            <person name="Dunlap C."/>
            <person name="Arnold A.E."/>
            <person name="Porras-Alfaro A."/>
        </authorList>
    </citation>
    <scope>NUCLEOTIDE SEQUENCE [LARGE SCALE GENOMIC DNA]</scope>
    <source>
        <strain evidence="1 2">AZ0501</strain>
    </source>
</reference>
<dbReference type="OrthoDB" id="444432at2759"/>
<organism evidence="1 2">
    <name type="scientific">Bifiguratus adelaidae</name>
    <dbReference type="NCBI Taxonomy" id="1938954"/>
    <lineage>
        <taxon>Eukaryota</taxon>
        <taxon>Fungi</taxon>
        <taxon>Fungi incertae sedis</taxon>
        <taxon>Mucoromycota</taxon>
        <taxon>Mucoromycotina</taxon>
        <taxon>Endogonomycetes</taxon>
        <taxon>Endogonales</taxon>
        <taxon>Endogonales incertae sedis</taxon>
        <taxon>Bifiguratus</taxon>
    </lineage>
</organism>
<dbReference type="InterPro" id="IPR012349">
    <property type="entry name" value="Split_barrel_FMN-bd"/>
</dbReference>
<evidence type="ECO:0008006" key="3">
    <source>
        <dbReference type="Google" id="ProtNLM"/>
    </source>
</evidence>
<dbReference type="PANTHER" id="PTHR34071:SF2">
    <property type="entry name" value="FLAVIN-NUCLEOTIDE-BINDING PROTEIN"/>
    <property type="match status" value="1"/>
</dbReference>
<proteinExistence type="predicted"/>
<dbReference type="Pfam" id="PF12900">
    <property type="entry name" value="Pyridox_ox_2"/>
    <property type="match status" value="1"/>
</dbReference>
<dbReference type="AlphaFoldDB" id="A0A261Y3U0"/>